<gene>
    <name evidence="1" type="ORF">GLOINDRAFT_5580</name>
</gene>
<dbReference type="AlphaFoldDB" id="U9T5G7"/>
<accession>U9T5G7</accession>
<name>U9T5G7_RHIID</name>
<organism evidence="1">
    <name type="scientific">Rhizophagus irregularis (strain DAOM 181602 / DAOM 197198 / MUCL 43194)</name>
    <name type="common">Arbuscular mycorrhizal fungus</name>
    <name type="synonym">Glomus intraradices</name>
    <dbReference type="NCBI Taxonomy" id="747089"/>
    <lineage>
        <taxon>Eukaryota</taxon>
        <taxon>Fungi</taxon>
        <taxon>Fungi incertae sedis</taxon>
        <taxon>Mucoromycota</taxon>
        <taxon>Glomeromycotina</taxon>
        <taxon>Glomeromycetes</taxon>
        <taxon>Glomerales</taxon>
        <taxon>Glomeraceae</taxon>
        <taxon>Rhizophagus</taxon>
    </lineage>
</organism>
<dbReference type="EMBL" id="KI295040">
    <property type="protein sequence ID" value="ESA03400.1"/>
    <property type="molecule type" value="Genomic_DNA"/>
</dbReference>
<evidence type="ECO:0000313" key="1">
    <source>
        <dbReference type="EMBL" id="ESA03400.1"/>
    </source>
</evidence>
<dbReference type="VEuPathDB" id="FungiDB:RhiirFUN_013579"/>
<proteinExistence type="predicted"/>
<protein>
    <submittedName>
        <fullName evidence="1">Uncharacterized protein</fullName>
    </submittedName>
</protein>
<dbReference type="HOGENOM" id="CLU_2062704_0_0_1"/>
<sequence length="119" mass="14190">MQYYANLPNKSNLLIYEQNKKTDFGDNRNDELNHIEAEEKINDNNDFDLNDINVENISTAYEWKIIKEAVELLSPLKMQHQWEFLEKKNAKITAPIKDKFQYYLNVSELPTLEEYDPFV</sequence>
<reference evidence="1" key="1">
    <citation type="submission" date="2013-07" db="EMBL/GenBank/DDBJ databases">
        <title>The genome of an arbuscular mycorrhizal fungus provides insights into the evolution of the oldest plant symbiosis.</title>
        <authorList>
            <consortium name="DOE Joint Genome Institute"/>
            <person name="Tisserant E."/>
            <person name="Malbreil M."/>
            <person name="Kuo A."/>
            <person name="Kohler A."/>
            <person name="Symeonidi A."/>
            <person name="Balestrini R."/>
            <person name="Charron P."/>
            <person name="Duensing N."/>
            <person name="Frei-dit-Frey N."/>
            <person name="Gianinazzi-Pearson V."/>
            <person name="Gilbert B."/>
            <person name="Handa Y."/>
            <person name="Hijri M."/>
            <person name="Kaul R."/>
            <person name="Kawaguchi M."/>
            <person name="Krajinski F."/>
            <person name="Lammers P."/>
            <person name="Lapierre D."/>
            <person name="Masclaux F.G."/>
            <person name="Murat C."/>
            <person name="Morin E."/>
            <person name="Ndikumana S."/>
            <person name="Pagni M."/>
            <person name="Petitpierre D."/>
            <person name="Requena N."/>
            <person name="Rosikiewicz P."/>
            <person name="Riley R."/>
            <person name="Saito K."/>
            <person name="San Clemente H."/>
            <person name="Shapiro H."/>
            <person name="van Tuinen D."/>
            <person name="Becard G."/>
            <person name="Bonfante P."/>
            <person name="Paszkowski U."/>
            <person name="Shachar-Hill Y."/>
            <person name="Young J.P."/>
            <person name="Sanders I.R."/>
            <person name="Henrissat B."/>
            <person name="Rensing S.A."/>
            <person name="Grigoriev I.V."/>
            <person name="Corradi N."/>
            <person name="Roux C."/>
            <person name="Martin F."/>
        </authorList>
    </citation>
    <scope>NUCLEOTIDE SEQUENCE</scope>
    <source>
        <strain evidence="1">DAOM 197198</strain>
    </source>
</reference>